<dbReference type="InterPro" id="IPR045357">
    <property type="entry name" value="Aminopeptidase_N-like_N"/>
</dbReference>
<dbReference type="GO" id="GO:0005737">
    <property type="term" value="C:cytoplasm"/>
    <property type="evidence" value="ECO:0007669"/>
    <property type="project" value="TreeGrafter"/>
</dbReference>
<dbReference type="PANTHER" id="PTHR11533:SF301">
    <property type="entry name" value="AMINOPEPTIDASE"/>
    <property type="match status" value="1"/>
</dbReference>
<dbReference type="Gene3D" id="2.60.40.1730">
    <property type="entry name" value="tricorn interacting facor f3 domain"/>
    <property type="match status" value="1"/>
</dbReference>
<dbReference type="OrthoDB" id="510539at2759"/>
<name>A0A8K0CKS1_IGNLU</name>
<dbReference type="EMBL" id="VTPC01079255">
    <property type="protein sequence ID" value="KAF2888184.1"/>
    <property type="molecule type" value="Genomic_DNA"/>
</dbReference>
<accession>A0A8K0CKS1</accession>
<proteinExistence type="predicted"/>
<dbReference type="GO" id="GO:0043171">
    <property type="term" value="P:peptide catabolic process"/>
    <property type="evidence" value="ECO:0007669"/>
    <property type="project" value="TreeGrafter"/>
</dbReference>
<gene>
    <name evidence="2" type="ORF">ILUMI_17989</name>
</gene>
<reference evidence="2" key="1">
    <citation type="submission" date="2019-08" db="EMBL/GenBank/DDBJ databases">
        <title>The genome of the North American firefly Photinus pyralis.</title>
        <authorList>
            <consortium name="Photinus pyralis genome working group"/>
            <person name="Fallon T.R."/>
            <person name="Sander Lower S.E."/>
            <person name="Weng J.-K."/>
        </authorList>
    </citation>
    <scope>NUCLEOTIDE SEQUENCE</scope>
    <source>
        <strain evidence="2">TRF0915ILg1</strain>
        <tissue evidence="2">Whole body</tissue>
    </source>
</reference>
<dbReference type="InterPro" id="IPR042097">
    <property type="entry name" value="Aminopeptidase_N-like_N_sf"/>
</dbReference>
<dbReference type="Proteomes" id="UP000801492">
    <property type="component" value="Unassembled WGS sequence"/>
</dbReference>
<protein>
    <recommendedName>
        <fullName evidence="1">Aminopeptidase N-like N-terminal domain-containing protein</fullName>
    </recommendedName>
</protein>
<dbReference type="AlphaFoldDB" id="A0A8K0CKS1"/>
<feature type="domain" description="Aminopeptidase N-like N-terminal" evidence="1">
    <location>
        <begin position="45"/>
        <end position="215"/>
    </location>
</feature>
<feature type="non-terminal residue" evidence="2">
    <location>
        <position position="1"/>
    </location>
</feature>
<dbReference type="GO" id="GO:0042277">
    <property type="term" value="F:peptide binding"/>
    <property type="evidence" value="ECO:0007669"/>
    <property type="project" value="TreeGrafter"/>
</dbReference>
<evidence type="ECO:0000313" key="3">
    <source>
        <dbReference type="Proteomes" id="UP000801492"/>
    </source>
</evidence>
<keyword evidence="3" id="KW-1185">Reference proteome</keyword>
<evidence type="ECO:0000313" key="2">
    <source>
        <dbReference type="EMBL" id="KAF2888184.1"/>
    </source>
</evidence>
<dbReference type="GO" id="GO:0006508">
    <property type="term" value="P:proteolysis"/>
    <property type="evidence" value="ECO:0007669"/>
    <property type="project" value="TreeGrafter"/>
</dbReference>
<dbReference type="InterPro" id="IPR050344">
    <property type="entry name" value="Peptidase_M1_aminopeptidases"/>
</dbReference>
<dbReference type="GO" id="GO:0070006">
    <property type="term" value="F:metalloaminopeptidase activity"/>
    <property type="evidence" value="ECO:0007669"/>
    <property type="project" value="TreeGrafter"/>
</dbReference>
<sequence>MSPTTNIVAVIFLLVYTIPSTELKLFHRRSALTAIDYRLNNDVIPTTYNLELILDSGFEKTKEFKGRVEITFSLKPGVVRTFKPIKLHMKNITLDGHHGITLRSMYDNTNLLGNISKPNDQLEMIILQPREMLTNTQYILTILYTASFQSNLQGFYLSSYLNGDKNTEWLATTQFQATHARKAFPCFDEPNLKAVFHITIIHPKVYHALSNADVQSIS</sequence>
<dbReference type="PANTHER" id="PTHR11533">
    <property type="entry name" value="PROTEASE M1 ZINC METALLOPROTEASE"/>
    <property type="match status" value="1"/>
</dbReference>
<organism evidence="2 3">
    <name type="scientific">Ignelater luminosus</name>
    <name type="common">Cucubano</name>
    <name type="synonym">Pyrophorus luminosus</name>
    <dbReference type="NCBI Taxonomy" id="2038154"/>
    <lineage>
        <taxon>Eukaryota</taxon>
        <taxon>Metazoa</taxon>
        <taxon>Ecdysozoa</taxon>
        <taxon>Arthropoda</taxon>
        <taxon>Hexapoda</taxon>
        <taxon>Insecta</taxon>
        <taxon>Pterygota</taxon>
        <taxon>Neoptera</taxon>
        <taxon>Endopterygota</taxon>
        <taxon>Coleoptera</taxon>
        <taxon>Polyphaga</taxon>
        <taxon>Elateriformia</taxon>
        <taxon>Elateroidea</taxon>
        <taxon>Elateridae</taxon>
        <taxon>Agrypninae</taxon>
        <taxon>Pyrophorini</taxon>
        <taxon>Ignelater</taxon>
    </lineage>
</organism>
<dbReference type="GO" id="GO:0005615">
    <property type="term" value="C:extracellular space"/>
    <property type="evidence" value="ECO:0007669"/>
    <property type="project" value="TreeGrafter"/>
</dbReference>
<evidence type="ECO:0000259" key="1">
    <source>
        <dbReference type="Pfam" id="PF17900"/>
    </source>
</evidence>
<dbReference type="GO" id="GO:0016020">
    <property type="term" value="C:membrane"/>
    <property type="evidence" value="ECO:0007669"/>
    <property type="project" value="TreeGrafter"/>
</dbReference>
<comment type="caution">
    <text evidence="2">The sequence shown here is derived from an EMBL/GenBank/DDBJ whole genome shotgun (WGS) entry which is preliminary data.</text>
</comment>
<dbReference type="GO" id="GO:0008270">
    <property type="term" value="F:zinc ion binding"/>
    <property type="evidence" value="ECO:0007669"/>
    <property type="project" value="TreeGrafter"/>
</dbReference>
<dbReference type="SUPFAM" id="SSF63737">
    <property type="entry name" value="Leukotriene A4 hydrolase N-terminal domain"/>
    <property type="match status" value="1"/>
</dbReference>
<dbReference type="Pfam" id="PF17900">
    <property type="entry name" value="Peptidase_M1_N"/>
    <property type="match status" value="1"/>
</dbReference>